<accession>A0A2H1VYU6</accession>
<evidence type="ECO:0000313" key="2">
    <source>
        <dbReference type="EMBL" id="SOQ46010.1"/>
    </source>
</evidence>
<evidence type="ECO:0000256" key="1">
    <source>
        <dbReference type="SAM" id="MobiDB-lite"/>
    </source>
</evidence>
<reference evidence="2" key="1">
    <citation type="submission" date="2016-07" db="EMBL/GenBank/DDBJ databases">
        <authorList>
            <person name="Bretaudeau A."/>
        </authorList>
    </citation>
    <scope>NUCLEOTIDE SEQUENCE</scope>
    <source>
        <strain evidence="2">Rice</strain>
        <tissue evidence="2">Whole body</tissue>
    </source>
</reference>
<name>A0A2H1VYU6_SPOFR</name>
<proteinExistence type="predicted"/>
<protein>
    <submittedName>
        <fullName evidence="2">SFRICE_012921</fullName>
    </submittedName>
</protein>
<organism evidence="2">
    <name type="scientific">Spodoptera frugiperda</name>
    <name type="common">Fall armyworm</name>
    <dbReference type="NCBI Taxonomy" id="7108"/>
    <lineage>
        <taxon>Eukaryota</taxon>
        <taxon>Metazoa</taxon>
        <taxon>Ecdysozoa</taxon>
        <taxon>Arthropoda</taxon>
        <taxon>Hexapoda</taxon>
        <taxon>Insecta</taxon>
        <taxon>Pterygota</taxon>
        <taxon>Neoptera</taxon>
        <taxon>Endopterygota</taxon>
        <taxon>Lepidoptera</taxon>
        <taxon>Glossata</taxon>
        <taxon>Ditrysia</taxon>
        <taxon>Noctuoidea</taxon>
        <taxon>Noctuidae</taxon>
        <taxon>Amphipyrinae</taxon>
        <taxon>Spodoptera</taxon>
    </lineage>
</organism>
<feature type="region of interest" description="Disordered" evidence="1">
    <location>
        <begin position="1"/>
        <end position="23"/>
    </location>
</feature>
<sequence>MSHLVNSLNSTSASLTHPESQNRVSLRTGAGGYSCTLASHTGSYCGGASQFTADTTARSIQLLKGKGENHPMTLLALGKARGSDRLLLTKNHPVPTPALQARAPVNPLTPGFLGIDGAFETDPEDR</sequence>
<dbReference type="AlphaFoldDB" id="A0A2H1VYU6"/>
<gene>
    <name evidence="2" type="ORF">SFRICE_012921</name>
</gene>
<dbReference type="EMBL" id="ODYU01005295">
    <property type="protein sequence ID" value="SOQ46010.1"/>
    <property type="molecule type" value="Genomic_DNA"/>
</dbReference>